<gene>
    <name evidence="1" type="ORF">NLG97_g10190</name>
</gene>
<reference evidence="1" key="1">
    <citation type="submission" date="2022-07" db="EMBL/GenBank/DDBJ databases">
        <title>Genome Sequence of Lecanicillium saksenae.</title>
        <authorList>
            <person name="Buettner E."/>
        </authorList>
    </citation>
    <scope>NUCLEOTIDE SEQUENCE</scope>
    <source>
        <strain evidence="1">VT-O1</strain>
    </source>
</reference>
<protein>
    <submittedName>
        <fullName evidence="1">Uncharacterized protein</fullName>
    </submittedName>
</protein>
<dbReference type="EMBL" id="JANAKD010002418">
    <property type="protein sequence ID" value="KAJ3473666.1"/>
    <property type="molecule type" value="Genomic_DNA"/>
</dbReference>
<evidence type="ECO:0000313" key="2">
    <source>
        <dbReference type="Proteomes" id="UP001148737"/>
    </source>
</evidence>
<proteinExistence type="predicted"/>
<sequence>MADACLQPTEHTEQMDKMLLYTRRALPKIPKKRSRAANSRVKKKKCDEHRPICARCKEAGQECVYGPLRPRQRRTAAQIEADTANATKPSESTASGQQNDSIDSDLPLPVLDESWQDVGLLGDGHAFANGLQNDAFDASGLELVHPLDSTAPSSTVAKWSPMHGQAGAFYATPHLELNMPLFSEYTTIKGRRGLLDHFSNVLSHLIVLREDEGNPFQQLVLPMSRQSPAVASAIYALSSAHLEFRGVAGVEQKSILFHSEAARNLANLIEKGAKGNQNELLAAVILLIYYEVLVHRERSQIVHGHLKGAVAILNSGPPTSDPTRAFLERAFRFYDVIAALSFRTPTLSEAPKPGCINHFLPVDSRGASRPAAV</sequence>
<comment type="caution">
    <text evidence="1">The sequence shown here is derived from an EMBL/GenBank/DDBJ whole genome shotgun (WGS) entry which is preliminary data.</text>
</comment>
<evidence type="ECO:0000313" key="1">
    <source>
        <dbReference type="EMBL" id="KAJ3473666.1"/>
    </source>
</evidence>
<name>A0ACC1QFQ2_9HYPO</name>
<keyword evidence="2" id="KW-1185">Reference proteome</keyword>
<dbReference type="Proteomes" id="UP001148737">
    <property type="component" value="Unassembled WGS sequence"/>
</dbReference>
<accession>A0ACC1QFQ2</accession>
<organism evidence="1 2">
    <name type="scientific">Lecanicillium saksenae</name>
    <dbReference type="NCBI Taxonomy" id="468837"/>
    <lineage>
        <taxon>Eukaryota</taxon>
        <taxon>Fungi</taxon>
        <taxon>Dikarya</taxon>
        <taxon>Ascomycota</taxon>
        <taxon>Pezizomycotina</taxon>
        <taxon>Sordariomycetes</taxon>
        <taxon>Hypocreomycetidae</taxon>
        <taxon>Hypocreales</taxon>
        <taxon>Cordycipitaceae</taxon>
        <taxon>Lecanicillium</taxon>
    </lineage>
</organism>